<evidence type="ECO:0000256" key="6">
    <source>
        <dbReference type="ARBA" id="ARBA00022840"/>
    </source>
</evidence>
<dbReference type="FunFam" id="3.30.200.20:FF:000021">
    <property type="entry name" value="probable serine/threonine-protein kinase At1g54610"/>
    <property type="match status" value="1"/>
</dbReference>
<organism evidence="10 11">
    <name type="scientific">Acacia crassicarpa</name>
    <name type="common">northern wattle</name>
    <dbReference type="NCBI Taxonomy" id="499986"/>
    <lineage>
        <taxon>Eukaryota</taxon>
        <taxon>Viridiplantae</taxon>
        <taxon>Streptophyta</taxon>
        <taxon>Embryophyta</taxon>
        <taxon>Tracheophyta</taxon>
        <taxon>Spermatophyta</taxon>
        <taxon>Magnoliopsida</taxon>
        <taxon>eudicotyledons</taxon>
        <taxon>Gunneridae</taxon>
        <taxon>Pentapetalae</taxon>
        <taxon>rosids</taxon>
        <taxon>fabids</taxon>
        <taxon>Fabales</taxon>
        <taxon>Fabaceae</taxon>
        <taxon>Caesalpinioideae</taxon>
        <taxon>mimosoid clade</taxon>
        <taxon>Acacieae</taxon>
        <taxon>Acacia</taxon>
    </lineage>
</organism>
<feature type="compositionally biased region" description="Polar residues" evidence="8">
    <location>
        <begin position="644"/>
        <end position="665"/>
    </location>
</feature>
<feature type="compositionally biased region" description="Polar residues" evidence="8">
    <location>
        <begin position="542"/>
        <end position="551"/>
    </location>
</feature>
<feature type="binding site" evidence="7">
    <location>
        <position position="144"/>
    </location>
    <ligand>
        <name>ATP</name>
        <dbReference type="ChEBI" id="CHEBI:30616"/>
    </ligand>
</feature>
<dbReference type="GO" id="GO:0005634">
    <property type="term" value="C:nucleus"/>
    <property type="evidence" value="ECO:0007669"/>
    <property type="project" value="TreeGrafter"/>
</dbReference>
<dbReference type="InterPro" id="IPR008271">
    <property type="entry name" value="Ser/Thr_kinase_AS"/>
</dbReference>
<accession>A0AAE1MY70</accession>
<dbReference type="SMART" id="SM00220">
    <property type="entry name" value="S_TKc"/>
    <property type="match status" value="1"/>
</dbReference>
<feature type="region of interest" description="Disordered" evidence="8">
    <location>
        <begin position="1"/>
        <end position="73"/>
    </location>
</feature>
<dbReference type="PANTHER" id="PTHR24056:SF188">
    <property type="entry name" value="CYCLIN-DEPENDENT KINASE C-2 C"/>
    <property type="match status" value="1"/>
</dbReference>
<evidence type="ECO:0000313" key="11">
    <source>
        <dbReference type="Proteomes" id="UP001293593"/>
    </source>
</evidence>
<dbReference type="InterPro" id="IPR017441">
    <property type="entry name" value="Protein_kinase_ATP_BS"/>
</dbReference>
<evidence type="ECO:0000256" key="7">
    <source>
        <dbReference type="PROSITE-ProRule" id="PRU10141"/>
    </source>
</evidence>
<keyword evidence="3" id="KW-0808">Transferase</keyword>
<dbReference type="Pfam" id="PF00069">
    <property type="entry name" value="Pkinase"/>
    <property type="match status" value="1"/>
</dbReference>
<keyword evidence="2" id="KW-0723">Serine/threonine-protein kinase</keyword>
<feature type="region of interest" description="Disordered" evidence="8">
    <location>
        <begin position="614"/>
        <end position="676"/>
    </location>
</feature>
<dbReference type="PROSITE" id="PS50011">
    <property type="entry name" value="PROTEIN_KINASE_DOM"/>
    <property type="match status" value="1"/>
</dbReference>
<feature type="compositionally biased region" description="Basic residues" evidence="8">
    <location>
        <begin position="666"/>
        <end position="676"/>
    </location>
</feature>
<evidence type="ECO:0000256" key="3">
    <source>
        <dbReference type="ARBA" id="ARBA00022679"/>
    </source>
</evidence>
<feature type="region of interest" description="Disordered" evidence="8">
    <location>
        <begin position="426"/>
        <end position="504"/>
    </location>
</feature>
<evidence type="ECO:0000256" key="2">
    <source>
        <dbReference type="ARBA" id="ARBA00022527"/>
    </source>
</evidence>
<dbReference type="PROSITE" id="PS00107">
    <property type="entry name" value="PROTEIN_KINASE_ATP"/>
    <property type="match status" value="1"/>
</dbReference>
<name>A0AAE1MY70_9FABA</name>
<reference evidence="10" key="1">
    <citation type="submission" date="2023-10" db="EMBL/GenBank/DDBJ databases">
        <title>Chromosome-level genome of the transformable northern wattle, Acacia crassicarpa.</title>
        <authorList>
            <person name="Massaro I."/>
            <person name="Sinha N.R."/>
            <person name="Poethig S."/>
            <person name="Leichty A.R."/>
        </authorList>
    </citation>
    <scope>NUCLEOTIDE SEQUENCE</scope>
    <source>
        <strain evidence="10">Acra3RX</strain>
        <tissue evidence="10">Leaf</tissue>
    </source>
</reference>
<keyword evidence="6 7" id="KW-0067">ATP-binding</keyword>
<feature type="compositionally biased region" description="Basic and acidic residues" evidence="8">
    <location>
        <begin position="475"/>
        <end position="490"/>
    </location>
</feature>
<dbReference type="InterPro" id="IPR011009">
    <property type="entry name" value="Kinase-like_dom_sf"/>
</dbReference>
<dbReference type="Gene3D" id="1.10.510.10">
    <property type="entry name" value="Transferase(Phosphotransferase) domain 1"/>
    <property type="match status" value="1"/>
</dbReference>
<evidence type="ECO:0000313" key="10">
    <source>
        <dbReference type="EMBL" id="KAK4279406.1"/>
    </source>
</evidence>
<dbReference type="GO" id="GO:0000307">
    <property type="term" value="C:cyclin-dependent protein kinase holoenzyme complex"/>
    <property type="evidence" value="ECO:0007669"/>
    <property type="project" value="TreeGrafter"/>
</dbReference>
<evidence type="ECO:0000256" key="8">
    <source>
        <dbReference type="SAM" id="MobiDB-lite"/>
    </source>
</evidence>
<evidence type="ECO:0000256" key="4">
    <source>
        <dbReference type="ARBA" id="ARBA00022741"/>
    </source>
</evidence>
<keyword evidence="4 7" id="KW-0547">Nucleotide-binding</keyword>
<evidence type="ECO:0000256" key="5">
    <source>
        <dbReference type="ARBA" id="ARBA00022777"/>
    </source>
</evidence>
<dbReference type="InterPro" id="IPR050108">
    <property type="entry name" value="CDK"/>
</dbReference>
<evidence type="ECO:0000259" key="9">
    <source>
        <dbReference type="PROSITE" id="PS50011"/>
    </source>
</evidence>
<comment type="caution">
    <text evidence="10">The sequence shown here is derived from an EMBL/GenBank/DDBJ whole genome shotgun (WGS) entry which is preliminary data.</text>
</comment>
<dbReference type="PROSITE" id="PS00108">
    <property type="entry name" value="PROTEIN_KINASE_ST"/>
    <property type="match status" value="1"/>
</dbReference>
<dbReference type="Gene3D" id="3.30.200.20">
    <property type="entry name" value="Phosphorylase Kinase, domain 1"/>
    <property type="match status" value="1"/>
</dbReference>
<keyword evidence="11" id="KW-1185">Reference proteome</keyword>
<evidence type="ECO:0000256" key="1">
    <source>
        <dbReference type="ARBA" id="ARBA00006485"/>
    </source>
</evidence>
<dbReference type="Proteomes" id="UP001293593">
    <property type="component" value="Unassembled WGS sequence"/>
</dbReference>
<proteinExistence type="inferred from homology"/>
<dbReference type="GO" id="GO:0005524">
    <property type="term" value="F:ATP binding"/>
    <property type="evidence" value="ECO:0007669"/>
    <property type="project" value="UniProtKB-UniRule"/>
</dbReference>
<gene>
    <name evidence="10" type="ORF">QN277_011192</name>
</gene>
<dbReference type="InterPro" id="IPR000719">
    <property type="entry name" value="Prot_kinase_dom"/>
</dbReference>
<dbReference type="AlphaFoldDB" id="A0AAE1MY70"/>
<comment type="similarity">
    <text evidence="1">Belongs to the protein kinase superfamily. CMGC Ser/Thr protein kinase family. CDC2/CDKX subfamily.</text>
</comment>
<dbReference type="PANTHER" id="PTHR24056">
    <property type="entry name" value="CELL DIVISION PROTEIN KINASE"/>
    <property type="match status" value="1"/>
</dbReference>
<dbReference type="EMBL" id="JAWXYG010000002">
    <property type="protein sequence ID" value="KAK4279406.1"/>
    <property type="molecule type" value="Genomic_DNA"/>
</dbReference>
<protein>
    <recommendedName>
        <fullName evidence="9">Protein kinase domain-containing protein</fullName>
    </recommendedName>
</protein>
<dbReference type="FunFam" id="1.10.510.10:FF:000043">
    <property type="entry name" value="probable serine/threonine-protein kinase At1g54610"/>
    <property type="match status" value="1"/>
</dbReference>
<sequence length="676" mass="75498">MGCINSKKAFARDSPKYVRSVSAATTDKRSSVAEPPSRVQSGVLTSETKAEQQPSEDRIQDGKKFRKNSPRGTDSLRISHRFVEAEQNAAGWPPWLTSVAGEAIQGWVPRKADSFEKLDKIGQGTYSSVFRAREVETGRMVALKKVHIENFHPESIRFMAREIAILRRFDHPNVMKLEGIITSRLSSSIYLVFEYMEHDLAGLVSSPDIKFSETQVKCYMRQLLSGLEHCHILGVMHRDIKTSNILVNNEGVLKIGDFGLANTLNNNKHLLTSCVVTLWYRPPELLMGSTNYGVSVDLWSAGCVFAELFLGKPLLKGRTEVEQLHKIFKLCGSPPDEFWKKSKLPLATMFKPQTHYECSLREHCKDIPASAVNLIETLLSLDPSGRGTASSALMSEYFSTKPYACDPSMLPKYPPRKEMDVRNWEEAHRRKAGGKVQEAAKPRKQMRVHKVLQEPTDVNNSAPRKEEMQNVSQNARKDDGKMHLPKEKGGAKHTGASKPSSNATSGATRVLMDASQGFSVPMQVPGSNGFNWSKNRKGDAASTLSDGSKSKISALDPSFAKGTYDLTKRSTDLSERKYIGNASHHNKTYNNHRQQKHQIHAAPDSLSEADEYNYTDVDPSEQTNIVINPQSHRKQGDPPELSGPQVSRPNRIIESSQRNENGISRSTRKSRLGRDK</sequence>
<dbReference type="SUPFAM" id="SSF56112">
    <property type="entry name" value="Protein kinase-like (PK-like)"/>
    <property type="match status" value="1"/>
</dbReference>
<keyword evidence="5" id="KW-0418">Kinase</keyword>
<feature type="region of interest" description="Disordered" evidence="8">
    <location>
        <begin position="527"/>
        <end position="555"/>
    </location>
</feature>
<feature type="compositionally biased region" description="Polar residues" evidence="8">
    <location>
        <begin position="38"/>
        <end position="53"/>
    </location>
</feature>
<feature type="domain" description="Protein kinase" evidence="9">
    <location>
        <begin position="115"/>
        <end position="398"/>
    </location>
</feature>
<feature type="compositionally biased region" description="Polar residues" evidence="8">
    <location>
        <begin position="620"/>
        <end position="630"/>
    </location>
</feature>
<dbReference type="GO" id="GO:0008353">
    <property type="term" value="F:RNA polymerase II CTD heptapeptide repeat kinase activity"/>
    <property type="evidence" value="ECO:0007669"/>
    <property type="project" value="TreeGrafter"/>
</dbReference>
<dbReference type="GO" id="GO:0032968">
    <property type="term" value="P:positive regulation of transcription elongation by RNA polymerase II"/>
    <property type="evidence" value="ECO:0007669"/>
    <property type="project" value="TreeGrafter"/>
</dbReference>
<dbReference type="CDD" id="cd07840">
    <property type="entry name" value="STKc_CDK9_like"/>
    <property type="match status" value="1"/>
</dbReference>